<dbReference type="Pfam" id="PF02776">
    <property type="entry name" value="TPP_enzyme_N"/>
    <property type="match status" value="1"/>
</dbReference>
<proteinExistence type="predicted"/>
<dbReference type="SUPFAM" id="SSF52518">
    <property type="entry name" value="Thiamin diphosphate-binding fold (THDP-binding)"/>
    <property type="match status" value="1"/>
</dbReference>
<accession>A0A5J5C1I0</accession>
<dbReference type="PANTHER" id="PTHR43710:SF2">
    <property type="entry name" value="2-HYDROXYACYL-COA LYASE 1"/>
    <property type="match status" value="1"/>
</dbReference>
<name>A0A5J5C1I0_9ASTE</name>
<dbReference type="InterPro" id="IPR029061">
    <property type="entry name" value="THDP-binding"/>
</dbReference>
<evidence type="ECO:0000256" key="1">
    <source>
        <dbReference type="ARBA" id="ARBA00001964"/>
    </source>
</evidence>
<gene>
    <name evidence="7" type="ORF">F0562_004191</name>
</gene>
<dbReference type="Proteomes" id="UP000325577">
    <property type="component" value="Linkage Group LG1"/>
</dbReference>
<feature type="region of interest" description="Disordered" evidence="5">
    <location>
        <begin position="1"/>
        <end position="34"/>
    </location>
</feature>
<dbReference type="GO" id="GO:0005777">
    <property type="term" value="C:peroxisome"/>
    <property type="evidence" value="ECO:0007669"/>
    <property type="project" value="TreeGrafter"/>
</dbReference>
<dbReference type="FunFam" id="3.40.50.970:FF:000050">
    <property type="entry name" value="2-hydroxyacyl-CoA lyase"/>
    <property type="match status" value="1"/>
</dbReference>
<dbReference type="GO" id="GO:0030976">
    <property type="term" value="F:thiamine pyrophosphate binding"/>
    <property type="evidence" value="ECO:0007669"/>
    <property type="project" value="InterPro"/>
</dbReference>
<dbReference type="GO" id="GO:0016829">
    <property type="term" value="F:lyase activity"/>
    <property type="evidence" value="ECO:0007669"/>
    <property type="project" value="UniProtKB-KW"/>
</dbReference>
<reference evidence="7 8" key="1">
    <citation type="submission" date="2019-09" db="EMBL/GenBank/DDBJ databases">
        <title>A chromosome-level genome assembly of the Chinese tupelo Nyssa sinensis.</title>
        <authorList>
            <person name="Yang X."/>
            <person name="Kang M."/>
            <person name="Yang Y."/>
            <person name="Xiong H."/>
            <person name="Wang M."/>
            <person name="Zhang Z."/>
            <person name="Wang Z."/>
            <person name="Wu H."/>
            <person name="Ma T."/>
            <person name="Liu J."/>
            <person name="Xi Z."/>
        </authorList>
    </citation>
    <scope>NUCLEOTIDE SEQUENCE [LARGE SCALE GENOMIC DNA]</scope>
    <source>
        <strain evidence="7">J267</strain>
        <tissue evidence="7">Leaf</tissue>
    </source>
</reference>
<dbReference type="InterPro" id="IPR012001">
    <property type="entry name" value="Thiamin_PyroP_enz_TPP-bd_dom"/>
</dbReference>
<sequence length="228" mass="24110">MKGGWQWPSGSPPNSAPMADTDPETPNSQDSNNPLVDGNILVAKALARAGVSHMFGVVGIPVTSLANRAVALGIRFIAFHNEQSAGYAASAYGYLTGRPGILLTVSGPGCVHGLAGVSNAAVNTWPMVMISGSCDQKDVGRGDFQELDQVAAVKPFSKFSAKATDIKEIPNCVFTVLDRATSGRPGGCYLDIPSDVLHQTVTESEAEKLLIDAENRRKQEVIETAWIL</sequence>
<feature type="domain" description="Thiamine pyrophosphate enzyme N-terminal TPP-binding" evidence="6">
    <location>
        <begin position="41"/>
        <end position="151"/>
    </location>
</feature>
<evidence type="ECO:0000313" key="7">
    <source>
        <dbReference type="EMBL" id="KAA8547762.1"/>
    </source>
</evidence>
<evidence type="ECO:0000259" key="6">
    <source>
        <dbReference type="Pfam" id="PF02776"/>
    </source>
</evidence>
<evidence type="ECO:0000256" key="2">
    <source>
        <dbReference type="ARBA" id="ARBA00022723"/>
    </source>
</evidence>
<evidence type="ECO:0000313" key="8">
    <source>
        <dbReference type="Proteomes" id="UP000325577"/>
    </source>
</evidence>
<comment type="cofactor">
    <cofactor evidence="1">
        <name>thiamine diphosphate</name>
        <dbReference type="ChEBI" id="CHEBI:58937"/>
    </cofactor>
</comment>
<evidence type="ECO:0000256" key="3">
    <source>
        <dbReference type="ARBA" id="ARBA00022842"/>
    </source>
</evidence>
<keyword evidence="8" id="KW-1185">Reference proteome</keyword>
<evidence type="ECO:0000256" key="5">
    <source>
        <dbReference type="SAM" id="MobiDB-lite"/>
    </source>
</evidence>
<keyword evidence="2" id="KW-0479">Metal-binding</keyword>
<dbReference type="GO" id="GO:0001561">
    <property type="term" value="P:fatty acid alpha-oxidation"/>
    <property type="evidence" value="ECO:0007669"/>
    <property type="project" value="TreeGrafter"/>
</dbReference>
<dbReference type="CDD" id="cd07035">
    <property type="entry name" value="TPP_PYR_POX_like"/>
    <property type="match status" value="1"/>
</dbReference>
<dbReference type="EMBL" id="CM018032">
    <property type="protein sequence ID" value="KAA8547762.1"/>
    <property type="molecule type" value="Genomic_DNA"/>
</dbReference>
<evidence type="ECO:0000256" key="4">
    <source>
        <dbReference type="ARBA" id="ARBA00023239"/>
    </source>
</evidence>
<dbReference type="AlphaFoldDB" id="A0A5J5C1I0"/>
<dbReference type="OrthoDB" id="3633556at2759"/>
<organism evidence="7 8">
    <name type="scientific">Nyssa sinensis</name>
    <dbReference type="NCBI Taxonomy" id="561372"/>
    <lineage>
        <taxon>Eukaryota</taxon>
        <taxon>Viridiplantae</taxon>
        <taxon>Streptophyta</taxon>
        <taxon>Embryophyta</taxon>
        <taxon>Tracheophyta</taxon>
        <taxon>Spermatophyta</taxon>
        <taxon>Magnoliopsida</taxon>
        <taxon>eudicotyledons</taxon>
        <taxon>Gunneridae</taxon>
        <taxon>Pentapetalae</taxon>
        <taxon>asterids</taxon>
        <taxon>Cornales</taxon>
        <taxon>Nyssaceae</taxon>
        <taxon>Nyssa</taxon>
    </lineage>
</organism>
<feature type="compositionally biased region" description="Polar residues" evidence="5">
    <location>
        <begin position="24"/>
        <end position="34"/>
    </location>
</feature>
<dbReference type="GO" id="GO:0046872">
    <property type="term" value="F:metal ion binding"/>
    <property type="evidence" value="ECO:0007669"/>
    <property type="project" value="UniProtKB-KW"/>
</dbReference>
<protein>
    <recommendedName>
        <fullName evidence="6">Thiamine pyrophosphate enzyme N-terminal TPP-binding domain-containing protein</fullName>
    </recommendedName>
</protein>
<keyword evidence="4" id="KW-0456">Lyase</keyword>
<keyword evidence="3" id="KW-0460">Magnesium</keyword>
<dbReference type="Gene3D" id="3.40.50.970">
    <property type="match status" value="1"/>
</dbReference>
<dbReference type="PANTHER" id="PTHR43710">
    <property type="entry name" value="2-HYDROXYACYL-COA LYASE"/>
    <property type="match status" value="1"/>
</dbReference>
<dbReference type="InterPro" id="IPR045025">
    <property type="entry name" value="HACL1-like"/>
</dbReference>